<dbReference type="GO" id="GO:0009103">
    <property type="term" value="P:lipopolysaccharide biosynthetic process"/>
    <property type="evidence" value="ECO:0007669"/>
    <property type="project" value="UniProtKB-ARBA"/>
</dbReference>
<dbReference type="AlphaFoldDB" id="A0A5C7F2Z3"/>
<evidence type="ECO:0000259" key="9">
    <source>
        <dbReference type="Pfam" id="PF13231"/>
    </source>
</evidence>
<feature type="transmembrane region" description="Helical" evidence="8">
    <location>
        <begin position="90"/>
        <end position="111"/>
    </location>
</feature>
<keyword evidence="3" id="KW-0328">Glycosyltransferase</keyword>
<feature type="transmembrane region" description="Helical" evidence="8">
    <location>
        <begin position="251"/>
        <end position="269"/>
    </location>
</feature>
<dbReference type="PANTHER" id="PTHR33908:SF11">
    <property type="entry name" value="MEMBRANE PROTEIN"/>
    <property type="match status" value="1"/>
</dbReference>
<evidence type="ECO:0000256" key="8">
    <source>
        <dbReference type="SAM" id="Phobius"/>
    </source>
</evidence>
<dbReference type="GO" id="GO:0016763">
    <property type="term" value="F:pentosyltransferase activity"/>
    <property type="evidence" value="ECO:0007669"/>
    <property type="project" value="TreeGrafter"/>
</dbReference>
<comment type="caution">
    <text evidence="10">The sequence shown here is derived from an EMBL/GenBank/DDBJ whole genome shotgun (WGS) entry which is preliminary data.</text>
</comment>
<dbReference type="InterPro" id="IPR050297">
    <property type="entry name" value="LipidA_mod_glycosyltrf_83"/>
</dbReference>
<feature type="transmembrane region" description="Helical" evidence="8">
    <location>
        <begin position="337"/>
        <end position="356"/>
    </location>
</feature>
<dbReference type="Pfam" id="PF13231">
    <property type="entry name" value="PMT_2"/>
    <property type="match status" value="1"/>
</dbReference>
<protein>
    <recommendedName>
        <fullName evidence="9">Glycosyltransferase RgtA/B/C/D-like domain-containing protein</fullName>
    </recommendedName>
</protein>
<accession>A0A5C7F2Z3</accession>
<keyword evidence="5 8" id="KW-0812">Transmembrane</keyword>
<reference evidence="10 11" key="1">
    <citation type="submission" date="2019-08" db="EMBL/GenBank/DDBJ databases">
        <title>Lewinella sp. strain SSH13 Genome sequencing and assembly.</title>
        <authorList>
            <person name="Kim I."/>
        </authorList>
    </citation>
    <scope>NUCLEOTIDE SEQUENCE [LARGE SCALE GENOMIC DNA]</scope>
    <source>
        <strain evidence="10 11">SSH13</strain>
    </source>
</reference>
<feature type="transmembrane region" description="Helical" evidence="8">
    <location>
        <begin position="31"/>
        <end position="50"/>
    </location>
</feature>
<feature type="transmembrane region" description="Helical" evidence="8">
    <location>
        <begin position="183"/>
        <end position="201"/>
    </location>
</feature>
<keyword evidence="11" id="KW-1185">Reference proteome</keyword>
<comment type="subcellular location">
    <subcellularLocation>
        <location evidence="1">Cell membrane</location>
        <topology evidence="1">Multi-pass membrane protein</topology>
    </subcellularLocation>
</comment>
<evidence type="ECO:0000256" key="5">
    <source>
        <dbReference type="ARBA" id="ARBA00022692"/>
    </source>
</evidence>
<dbReference type="PANTHER" id="PTHR33908">
    <property type="entry name" value="MANNOSYLTRANSFERASE YKCB-RELATED"/>
    <property type="match status" value="1"/>
</dbReference>
<dbReference type="InterPro" id="IPR038731">
    <property type="entry name" value="RgtA/B/C-like"/>
</dbReference>
<dbReference type="OrthoDB" id="9813729at2"/>
<organism evidence="10 11">
    <name type="scientific">Neolewinella aurantiaca</name>
    <dbReference type="NCBI Taxonomy" id="2602767"/>
    <lineage>
        <taxon>Bacteria</taxon>
        <taxon>Pseudomonadati</taxon>
        <taxon>Bacteroidota</taxon>
        <taxon>Saprospiria</taxon>
        <taxon>Saprospirales</taxon>
        <taxon>Lewinellaceae</taxon>
        <taxon>Neolewinella</taxon>
    </lineage>
</organism>
<feature type="transmembrane region" description="Helical" evidence="8">
    <location>
        <begin position="118"/>
        <end position="138"/>
    </location>
</feature>
<keyword evidence="6 8" id="KW-1133">Transmembrane helix</keyword>
<proteinExistence type="predicted"/>
<evidence type="ECO:0000256" key="4">
    <source>
        <dbReference type="ARBA" id="ARBA00022679"/>
    </source>
</evidence>
<sequence length="583" mass="66417">MHTFPGKTNQQTISPTNFALMQIPRKEINPLWLLIGWLTVNLIQAAFSPLDADETYYWMYAGDLAWGYFDHPPAVAVLIALGKDWLPGSLGLRFGHVLASTAMMAAMWHLLAKPQGKMLWLAAALVFAQPFFNVYGFIATPDGPLLLFSVLYLLAYRRFLSAPSITNGALWGLTMAGLLYSKYHGVMLIFFTVLPYLFWLLRQPGAWVAALGGAALFAPHLWWQYSNDYPSFRYHLSGRDDAYELKFTLEYLLNQLVIFSPLLTYHYILTFIRDRPETERFAVACRWLVIGFLIFFLYTTTKGGTEAQWTALLSIPLVYLLFRAVTGRFIVWQSRVFNLSIITIGLLIVARLLLIAPREALPFSKPFDHEPWTKELAERAGDRPVMVQNSYRLASLYQFYTGKPSWTFTDVEYRLNQYDLWTADAAFHDQEVLVLGQKSWDNPQGIPFRTQTRDMLTANVDNFQVVKGIRLEPATALPEVFSRGKEVNVELSAIIPRSIRTDSGLPLRLFIIFHYPDGDILYWKLRPENFTELSSGERLFTYGAPFVVPTDLPAGAAEVEFGLGYTGMPPLRGESERFEIVVE</sequence>
<keyword evidence="7 8" id="KW-0472">Membrane</keyword>
<feature type="transmembrane region" description="Helical" evidence="8">
    <location>
        <begin position="281"/>
        <end position="301"/>
    </location>
</feature>
<evidence type="ECO:0000256" key="2">
    <source>
        <dbReference type="ARBA" id="ARBA00022475"/>
    </source>
</evidence>
<keyword evidence="4" id="KW-0808">Transferase</keyword>
<feature type="transmembrane region" description="Helical" evidence="8">
    <location>
        <begin position="206"/>
        <end position="225"/>
    </location>
</feature>
<dbReference type="GO" id="GO:0005886">
    <property type="term" value="C:plasma membrane"/>
    <property type="evidence" value="ECO:0007669"/>
    <property type="project" value="UniProtKB-SubCell"/>
</dbReference>
<name>A0A5C7F2Z3_9BACT</name>
<evidence type="ECO:0000313" key="11">
    <source>
        <dbReference type="Proteomes" id="UP000321907"/>
    </source>
</evidence>
<feature type="transmembrane region" description="Helical" evidence="8">
    <location>
        <begin position="307"/>
        <end position="325"/>
    </location>
</feature>
<gene>
    <name evidence="10" type="ORF">FUA23_21045</name>
</gene>
<evidence type="ECO:0000313" key="10">
    <source>
        <dbReference type="EMBL" id="TXF84732.1"/>
    </source>
</evidence>
<dbReference type="EMBL" id="VOXD01000051">
    <property type="protein sequence ID" value="TXF84732.1"/>
    <property type="molecule type" value="Genomic_DNA"/>
</dbReference>
<evidence type="ECO:0000256" key="3">
    <source>
        <dbReference type="ARBA" id="ARBA00022676"/>
    </source>
</evidence>
<evidence type="ECO:0000256" key="1">
    <source>
        <dbReference type="ARBA" id="ARBA00004651"/>
    </source>
</evidence>
<evidence type="ECO:0000256" key="7">
    <source>
        <dbReference type="ARBA" id="ARBA00023136"/>
    </source>
</evidence>
<keyword evidence="2" id="KW-1003">Cell membrane</keyword>
<evidence type="ECO:0000256" key="6">
    <source>
        <dbReference type="ARBA" id="ARBA00022989"/>
    </source>
</evidence>
<feature type="domain" description="Glycosyltransferase RgtA/B/C/D-like" evidence="9">
    <location>
        <begin position="70"/>
        <end position="223"/>
    </location>
</feature>
<dbReference type="Proteomes" id="UP000321907">
    <property type="component" value="Unassembled WGS sequence"/>
</dbReference>